<gene>
    <name evidence="5" type="primary">LOC140006829</name>
</gene>
<dbReference type="PANTHER" id="PTHR47165">
    <property type="entry name" value="OS03G0429900 PROTEIN"/>
    <property type="match status" value="1"/>
</dbReference>
<dbReference type="RefSeq" id="XP_071905588.1">
    <property type="nucleotide sequence ID" value="XM_072049487.1"/>
</dbReference>
<organism evidence="4 5">
    <name type="scientific">Coffea arabica</name>
    <name type="common">Arabian coffee</name>
    <dbReference type="NCBI Taxonomy" id="13443"/>
    <lineage>
        <taxon>Eukaryota</taxon>
        <taxon>Viridiplantae</taxon>
        <taxon>Streptophyta</taxon>
        <taxon>Embryophyta</taxon>
        <taxon>Tracheophyta</taxon>
        <taxon>Spermatophyta</taxon>
        <taxon>Magnoliopsida</taxon>
        <taxon>eudicotyledons</taxon>
        <taxon>Gunneridae</taxon>
        <taxon>Pentapetalae</taxon>
        <taxon>asterids</taxon>
        <taxon>lamiids</taxon>
        <taxon>Gentianales</taxon>
        <taxon>Rubiaceae</taxon>
        <taxon>Ixoroideae</taxon>
        <taxon>Gardenieae complex</taxon>
        <taxon>Bertiereae - Coffeeae clade</taxon>
        <taxon>Coffeeae</taxon>
        <taxon>Coffea</taxon>
    </lineage>
</organism>
<dbReference type="Pfam" id="PF16900">
    <property type="entry name" value="REPA_OB_2"/>
    <property type="match status" value="1"/>
</dbReference>
<dbReference type="Gene3D" id="2.40.50.140">
    <property type="entry name" value="Nucleic acid-binding proteins"/>
    <property type="match status" value="3"/>
</dbReference>
<proteinExistence type="predicted"/>
<dbReference type="PANTHER" id="PTHR47165:SF4">
    <property type="entry name" value="OS03G0429900 PROTEIN"/>
    <property type="match status" value="1"/>
</dbReference>
<dbReference type="SUPFAM" id="SSF50249">
    <property type="entry name" value="Nucleic acid-binding proteins"/>
    <property type="match status" value="3"/>
</dbReference>
<protein>
    <submittedName>
        <fullName evidence="5">Replication protein A 70 kDa DNA-binding subunit B-like</fullName>
    </submittedName>
</protein>
<feature type="domain" description="Replication factor A C-terminal" evidence="2">
    <location>
        <begin position="323"/>
        <end position="395"/>
    </location>
</feature>
<keyword evidence="1" id="KW-0238">DNA-binding</keyword>
<dbReference type="Pfam" id="PF08646">
    <property type="entry name" value="Rep_fac-A_C"/>
    <property type="match status" value="1"/>
</dbReference>
<evidence type="ECO:0000259" key="3">
    <source>
        <dbReference type="Pfam" id="PF16900"/>
    </source>
</evidence>
<evidence type="ECO:0000256" key="1">
    <source>
        <dbReference type="ARBA" id="ARBA00023125"/>
    </source>
</evidence>
<evidence type="ECO:0000313" key="4">
    <source>
        <dbReference type="Proteomes" id="UP001652660"/>
    </source>
</evidence>
<dbReference type="InterPro" id="IPR013955">
    <property type="entry name" value="Rep_factor-A_C"/>
</dbReference>
<evidence type="ECO:0000313" key="5">
    <source>
        <dbReference type="RefSeq" id="XP_071905588.1"/>
    </source>
</evidence>
<evidence type="ECO:0000259" key="2">
    <source>
        <dbReference type="Pfam" id="PF08646"/>
    </source>
</evidence>
<dbReference type="GeneID" id="140006829"/>
<keyword evidence="4" id="KW-1185">Reference proteome</keyword>
<sequence>MDKFLSIKEIIPDMQEWSCKVIVQEKQQVTQSLSTPTKKQKFIFVDEQESKVEGIIFNHDIPRVGPLLQVYKKYRISNALVRPIHPKYQTAELKVQWIITSKTVIEQDPDDEDMMPVKFNCTQFPDLAQFMDHRDKSVGMYVVYYTYIMNFNSENLLQDHFALPDVLGIVIEAQDTRIINKDFKESVVQKFVLVNKQSQAVILSMWDDFIRNEGQQIIAELHNYPVIICRRLKVSNYNGVTLSTWFDSAILVDPPVQQARELKNWAMRNTKLLAAIVDQKSYIKYNPDISVKSDQKMTLISNVRPSQKNVWVKARFSFQHIFQKYWYMSCKKCCRGTAAANGVIFMCNTCKEKHPAQPRCRFDMDLCDDSGTITASVFGEQAEKLLTFTAFEIMDHFRQACCPLKY</sequence>
<name>A0ABM4UE74_COFAR</name>
<reference evidence="5" key="1">
    <citation type="submission" date="2025-08" db="UniProtKB">
        <authorList>
            <consortium name="RefSeq"/>
        </authorList>
    </citation>
    <scope>IDENTIFICATION</scope>
    <source>
        <tissue evidence="5">Leaves</tissue>
    </source>
</reference>
<dbReference type="InterPro" id="IPR031657">
    <property type="entry name" value="REPA_OB_2"/>
</dbReference>
<accession>A0ABM4UE74</accession>
<dbReference type="InterPro" id="IPR012340">
    <property type="entry name" value="NA-bd_OB-fold"/>
</dbReference>
<feature type="domain" description="Replication protein A OB" evidence="3">
    <location>
        <begin position="164"/>
        <end position="252"/>
    </location>
</feature>
<dbReference type="Proteomes" id="UP001652660">
    <property type="component" value="Chromosome 5e"/>
</dbReference>